<evidence type="ECO:0000313" key="1">
    <source>
        <dbReference type="EMBL" id="GFX94155.1"/>
    </source>
</evidence>
<protein>
    <submittedName>
        <fullName evidence="1">Uncharacterized protein</fullName>
    </submittedName>
</protein>
<accession>A0A8X6RPL6</accession>
<gene>
    <name evidence="1" type="ORF">TNCV_4292001</name>
</gene>
<proteinExistence type="predicted"/>
<sequence>MYRAFAKWRTLNNRQVTSPLMRIVEGEERRETPDHPEGVLAQNWVGNEPNRIVTCMVHKATTNYRREI</sequence>
<dbReference type="Proteomes" id="UP000887159">
    <property type="component" value="Unassembled WGS sequence"/>
</dbReference>
<keyword evidence="2" id="KW-1185">Reference proteome</keyword>
<reference evidence="1" key="1">
    <citation type="submission" date="2020-08" db="EMBL/GenBank/DDBJ databases">
        <title>Multicomponent nature underlies the extraordinary mechanical properties of spider dragline silk.</title>
        <authorList>
            <person name="Kono N."/>
            <person name="Nakamura H."/>
            <person name="Mori M."/>
            <person name="Yoshida Y."/>
            <person name="Ohtoshi R."/>
            <person name="Malay A.D."/>
            <person name="Moran D.A.P."/>
            <person name="Tomita M."/>
            <person name="Numata K."/>
            <person name="Arakawa K."/>
        </authorList>
    </citation>
    <scope>NUCLEOTIDE SEQUENCE</scope>
</reference>
<dbReference type="EMBL" id="BMAU01021177">
    <property type="protein sequence ID" value="GFX94155.1"/>
    <property type="molecule type" value="Genomic_DNA"/>
</dbReference>
<name>A0A8X6RPL6_TRICX</name>
<dbReference type="AlphaFoldDB" id="A0A8X6RPL6"/>
<organism evidence="1 2">
    <name type="scientific">Trichonephila clavipes</name>
    <name type="common">Golden silk orbweaver</name>
    <name type="synonym">Nephila clavipes</name>
    <dbReference type="NCBI Taxonomy" id="2585209"/>
    <lineage>
        <taxon>Eukaryota</taxon>
        <taxon>Metazoa</taxon>
        <taxon>Ecdysozoa</taxon>
        <taxon>Arthropoda</taxon>
        <taxon>Chelicerata</taxon>
        <taxon>Arachnida</taxon>
        <taxon>Araneae</taxon>
        <taxon>Araneomorphae</taxon>
        <taxon>Entelegynae</taxon>
        <taxon>Araneoidea</taxon>
        <taxon>Nephilidae</taxon>
        <taxon>Trichonephila</taxon>
    </lineage>
</organism>
<evidence type="ECO:0000313" key="2">
    <source>
        <dbReference type="Proteomes" id="UP000887159"/>
    </source>
</evidence>
<comment type="caution">
    <text evidence="1">The sequence shown here is derived from an EMBL/GenBank/DDBJ whole genome shotgun (WGS) entry which is preliminary data.</text>
</comment>